<feature type="domain" description="LarA-like N-terminal" evidence="1">
    <location>
        <begin position="11"/>
        <end position="204"/>
    </location>
</feature>
<dbReference type="EMBL" id="CP045798">
    <property type="protein sequence ID" value="QNB46251.1"/>
    <property type="molecule type" value="Genomic_DNA"/>
</dbReference>
<evidence type="ECO:0000259" key="1">
    <source>
        <dbReference type="Pfam" id="PF09861"/>
    </source>
</evidence>
<dbReference type="InterPro" id="IPR048520">
    <property type="entry name" value="LarA_C"/>
</dbReference>
<name>A0A7G6E2E7_THEFR</name>
<dbReference type="InterPro" id="IPR047926">
    <property type="entry name" value="Ni_dep_LarA"/>
</dbReference>
<dbReference type="Pfam" id="PF21113">
    <property type="entry name" value="LarA_C"/>
    <property type="match status" value="1"/>
</dbReference>
<keyword evidence="4" id="KW-1185">Reference proteome</keyword>
<dbReference type="Gene3D" id="3.40.50.11440">
    <property type="match status" value="1"/>
</dbReference>
<proteinExistence type="predicted"/>
<reference evidence="3 4" key="1">
    <citation type="journal article" date="2019" name="Front. Microbiol.">
        <title>Thermoanaerosceptrum fracticalcis gen. nov. sp. nov., a Novel Fumarate-Fermenting Microorganism From a Deep Fractured Carbonate Aquifer of the US Great Basin.</title>
        <authorList>
            <person name="Hamilton-Brehm S.D."/>
            <person name="Stewart L.E."/>
            <person name="Zavarin M."/>
            <person name="Caldwell M."/>
            <person name="Lawson P.A."/>
            <person name="Onstott T.C."/>
            <person name="Grzymski J."/>
            <person name="Neveux I."/>
            <person name="Lollar B.S."/>
            <person name="Russell C.E."/>
            <person name="Moser D.P."/>
        </authorList>
    </citation>
    <scope>NUCLEOTIDE SEQUENCE [LARGE SCALE GENOMIC DNA]</scope>
    <source>
        <strain evidence="3 4">DRI-13</strain>
    </source>
</reference>
<organism evidence="3 4">
    <name type="scientific">Thermanaerosceptrum fracticalcis</name>
    <dbReference type="NCBI Taxonomy" id="1712410"/>
    <lineage>
        <taxon>Bacteria</taxon>
        <taxon>Bacillati</taxon>
        <taxon>Bacillota</taxon>
        <taxon>Clostridia</taxon>
        <taxon>Eubacteriales</taxon>
        <taxon>Peptococcaceae</taxon>
        <taxon>Thermanaerosceptrum</taxon>
    </lineage>
</organism>
<dbReference type="Gene3D" id="3.90.226.30">
    <property type="match status" value="1"/>
</dbReference>
<dbReference type="AlphaFoldDB" id="A0A7G6E2E7"/>
<dbReference type="PANTHER" id="PTHR33171:SF17">
    <property type="entry name" value="LARA-LIKE N-TERMINAL DOMAIN-CONTAINING PROTEIN"/>
    <property type="match status" value="1"/>
</dbReference>
<dbReference type="InterPro" id="IPR048068">
    <property type="entry name" value="LarA-like"/>
</dbReference>
<dbReference type="NCBIfam" id="NF033504">
    <property type="entry name" value="Ni_dep_LarA"/>
    <property type="match status" value="1"/>
</dbReference>
<protein>
    <submittedName>
        <fullName evidence="3">Nickel-dependent lactate racemase</fullName>
    </submittedName>
</protein>
<dbReference type="GO" id="GO:0050043">
    <property type="term" value="F:lactate racemase activity"/>
    <property type="evidence" value="ECO:0007669"/>
    <property type="project" value="InterPro"/>
</dbReference>
<dbReference type="InterPro" id="IPR043166">
    <property type="entry name" value="LarA-like_C"/>
</dbReference>
<sequence length="420" mass="46791">MSEVTNIKLKYGNDYHTVSVPTKNIMDIIIPEDLPGVPDQMEEVRRALREPIESEPLSVLAKGKENVVILCSDITRPSPSYLLVPPILEELNTAGVTDDKITVVFGLGYHRPHTEEEKKKLIGEEVYRRVKCIDHDRNNCVYLGQSSRGTPIWVFEPVAKTDLIIGTANLEFHYKAGYSGGDKALMPGVCSKETIQANHVMMIRPGTMPGKADGNPMREDIEEIGRIAGVKFIVNPVLNSNKEIVKCVAGHPVKAHREGCKYIDMMYKRSIPEKADIVICCPGGHPKDINLYQAQKGFENASYAVKDGGIIILFAKCGEMLGEKTFEDWMFRATSVDDPVNWIQEEFVLGAHKAVVICLVLQKKKAYLISDIPDDITRKCFFEPAKSVEEALEKALAKMGPEAKILVMPYANSTLPFVEE</sequence>
<dbReference type="PANTHER" id="PTHR33171">
    <property type="entry name" value="LAR_N DOMAIN-CONTAINING PROTEIN"/>
    <property type="match status" value="1"/>
</dbReference>
<accession>A0A7G6E2E7</accession>
<evidence type="ECO:0000313" key="4">
    <source>
        <dbReference type="Proteomes" id="UP000515847"/>
    </source>
</evidence>
<evidence type="ECO:0000259" key="2">
    <source>
        <dbReference type="Pfam" id="PF21113"/>
    </source>
</evidence>
<feature type="domain" description="Lactate racemase C-terminal" evidence="2">
    <location>
        <begin position="273"/>
        <end position="410"/>
    </location>
</feature>
<dbReference type="OrthoDB" id="9770545at2"/>
<dbReference type="InterPro" id="IPR018657">
    <property type="entry name" value="LarA-like_N"/>
</dbReference>
<evidence type="ECO:0000313" key="3">
    <source>
        <dbReference type="EMBL" id="QNB46251.1"/>
    </source>
</evidence>
<dbReference type="Proteomes" id="UP000515847">
    <property type="component" value="Chromosome"/>
</dbReference>
<dbReference type="Pfam" id="PF09861">
    <property type="entry name" value="Lar_N"/>
    <property type="match status" value="1"/>
</dbReference>
<dbReference type="RefSeq" id="WP_034424842.1">
    <property type="nucleotide sequence ID" value="NZ_CP045798.1"/>
</dbReference>
<dbReference type="KEGG" id="tfr:BR63_07955"/>
<gene>
    <name evidence="3" type="primary">larA</name>
    <name evidence="3" type="ORF">BR63_07955</name>
</gene>